<evidence type="ECO:0000313" key="4">
    <source>
        <dbReference type="Proteomes" id="UP000294824"/>
    </source>
</evidence>
<dbReference type="AlphaFoldDB" id="A0A4R8M9M6"/>
<feature type="chain" id="PRO_5020261501" evidence="1">
    <location>
        <begin position="20"/>
        <end position="152"/>
    </location>
</feature>
<dbReference type="PROSITE" id="PS51257">
    <property type="entry name" value="PROKAR_LIPOPROTEIN"/>
    <property type="match status" value="1"/>
</dbReference>
<sequence>MSFKLIFIFFIVSSCSIQAPTDVQESFEKQFKNAEDISYRRENDTVWQVSFYQEKFHYKTVAYTGKGNWLFTRTKISDGDVPNEVLLKLKKQFPKSFLIQSFQKITGTGNHYEFEIEDNGLRTLLECTVKNELVILENETYRLRNDFIIEND</sequence>
<evidence type="ECO:0000256" key="1">
    <source>
        <dbReference type="SAM" id="SignalP"/>
    </source>
</evidence>
<dbReference type="Proteomes" id="UP000294824">
    <property type="component" value="Unassembled WGS sequence"/>
</dbReference>
<proteinExistence type="predicted"/>
<evidence type="ECO:0000259" key="2">
    <source>
        <dbReference type="Pfam" id="PF11396"/>
    </source>
</evidence>
<name>A0A4R8M9M6_9FLAO</name>
<evidence type="ECO:0000313" key="3">
    <source>
        <dbReference type="EMBL" id="TDY60747.1"/>
    </source>
</evidence>
<reference evidence="3 4" key="1">
    <citation type="submission" date="2019-03" db="EMBL/GenBank/DDBJ databases">
        <title>Genomic Encyclopedia of Type Strains, Phase III (KMG-III): the genomes of soil and plant-associated and newly described type strains.</title>
        <authorList>
            <person name="Whitman W."/>
        </authorList>
    </citation>
    <scope>NUCLEOTIDE SEQUENCE [LARGE SCALE GENOMIC DNA]</scope>
    <source>
        <strain evidence="3 4">CECT 8301</strain>
    </source>
</reference>
<feature type="signal peptide" evidence="1">
    <location>
        <begin position="1"/>
        <end position="19"/>
    </location>
</feature>
<dbReference type="InterPro" id="IPR021533">
    <property type="entry name" value="PepSY-like"/>
</dbReference>
<dbReference type="Pfam" id="PF11396">
    <property type="entry name" value="PepSY_like"/>
    <property type="match status" value="1"/>
</dbReference>
<accession>A0A4R8M9M6</accession>
<dbReference type="Gene3D" id="3.10.450.360">
    <property type="match status" value="1"/>
</dbReference>
<comment type="caution">
    <text evidence="3">The sequence shown here is derived from an EMBL/GenBank/DDBJ whole genome shotgun (WGS) entry which is preliminary data.</text>
</comment>
<dbReference type="SUPFAM" id="SSF160574">
    <property type="entry name" value="BT0923-like"/>
    <property type="match status" value="1"/>
</dbReference>
<keyword evidence="4" id="KW-1185">Reference proteome</keyword>
<dbReference type="EMBL" id="SORL01000011">
    <property type="protein sequence ID" value="TDY60747.1"/>
    <property type="molecule type" value="Genomic_DNA"/>
</dbReference>
<protein>
    <submittedName>
        <fullName evidence="3">Putative PepSY-like beta-lactamase-inhibitor</fullName>
    </submittedName>
</protein>
<dbReference type="RefSeq" id="WP_133968833.1">
    <property type="nucleotide sequence ID" value="NZ_SORL01000011.1"/>
</dbReference>
<feature type="domain" description="Putative beta-lactamase-inhibitor-like PepSY-like" evidence="2">
    <location>
        <begin position="48"/>
        <end position="120"/>
    </location>
</feature>
<gene>
    <name evidence="3" type="ORF">DFQ06_3331</name>
</gene>
<keyword evidence="1" id="KW-0732">Signal</keyword>
<organism evidence="3 4">
    <name type="scientific">Algibacter lectus</name>
    <dbReference type="NCBI Taxonomy" id="221126"/>
    <lineage>
        <taxon>Bacteria</taxon>
        <taxon>Pseudomonadati</taxon>
        <taxon>Bacteroidota</taxon>
        <taxon>Flavobacteriia</taxon>
        <taxon>Flavobacteriales</taxon>
        <taxon>Flavobacteriaceae</taxon>
        <taxon>Algibacter</taxon>
    </lineage>
</organism>